<dbReference type="Proteomes" id="UP000316095">
    <property type="component" value="Unassembled WGS sequence"/>
</dbReference>
<proteinExistence type="predicted"/>
<dbReference type="RefSeq" id="WP_146502875.1">
    <property type="nucleotide sequence ID" value="NZ_SJPG01000001.1"/>
</dbReference>
<protein>
    <submittedName>
        <fullName evidence="1">Uncharacterized protein</fullName>
    </submittedName>
</protein>
<accession>A0A5C5XEN7</accession>
<comment type="caution">
    <text evidence="1">The sequence shown here is derived from an EMBL/GenBank/DDBJ whole genome shotgun (WGS) entry which is preliminary data.</text>
</comment>
<evidence type="ECO:0000313" key="2">
    <source>
        <dbReference type="Proteomes" id="UP000316095"/>
    </source>
</evidence>
<dbReference type="EMBL" id="SJPG01000001">
    <property type="protein sequence ID" value="TWT60803.1"/>
    <property type="molecule type" value="Genomic_DNA"/>
</dbReference>
<sequence length="273" mass="31374">MKSNNYIIEAMDESVQLWINKRLPFEPTLWLADARAELQQKLRELQACPQRMIMATLSTLDERFFDVENVLIYNVGSGAFSVHARHGIGFKRIRGLPPNAPSGESFLYHHMYQLIDVPDDSSGTEIIRFEFPLRKLSSGTKPHEIWQQTFESDLMSNIVIDGPFEISITLYTPKLILNLASVIKPLLDGIISSLHFESTFDEVAVQRLAQKTNMATDMIIEQLQNPPRPFLGKRNLLTSYRNFVKWNPADELCETCTLIQRQSHSNECEVRIY</sequence>
<dbReference type="AlphaFoldDB" id="A0A5C5XEN7"/>
<gene>
    <name evidence="1" type="ORF">Pan54_15300</name>
</gene>
<name>A0A5C5XEN7_9PLAN</name>
<dbReference type="OrthoDB" id="3692101at2"/>
<reference evidence="1 2" key="1">
    <citation type="submission" date="2019-02" db="EMBL/GenBank/DDBJ databases">
        <title>Deep-cultivation of Planctomycetes and their phenomic and genomic characterization uncovers novel biology.</title>
        <authorList>
            <person name="Wiegand S."/>
            <person name="Jogler M."/>
            <person name="Boedeker C."/>
            <person name="Pinto D."/>
            <person name="Vollmers J."/>
            <person name="Rivas-Marin E."/>
            <person name="Kohn T."/>
            <person name="Peeters S.H."/>
            <person name="Heuer A."/>
            <person name="Rast P."/>
            <person name="Oberbeckmann S."/>
            <person name="Bunk B."/>
            <person name="Jeske O."/>
            <person name="Meyerdierks A."/>
            <person name="Storesund J.E."/>
            <person name="Kallscheuer N."/>
            <person name="Luecker S."/>
            <person name="Lage O.M."/>
            <person name="Pohl T."/>
            <person name="Merkel B.J."/>
            <person name="Hornburger P."/>
            <person name="Mueller R.-W."/>
            <person name="Bruemmer F."/>
            <person name="Labrenz M."/>
            <person name="Spormann A.M."/>
            <person name="Op Den Camp H."/>
            <person name="Overmann J."/>
            <person name="Amann R."/>
            <person name="Jetten M.S.M."/>
            <person name="Mascher T."/>
            <person name="Medema M.H."/>
            <person name="Devos D.P."/>
            <person name="Kaster A.-K."/>
            <person name="Ovreas L."/>
            <person name="Rohde M."/>
            <person name="Galperin M.Y."/>
            <person name="Jogler C."/>
        </authorList>
    </citation>
    <scope>NUCLEOTIDE SEQUENCE [LARGE SCALE GENOMIC DNA]</scope>
    <source>
        <strain evidence="1 2">Pan54</strain>
    </source>
</reference>
<organism evidence="1 2">
    <name type="scientific">Rubinisphaera italica</name>
    <dbReference type="NCBI Taxonomy" id="2527969"/>
    <lineage>
        <taxon>Bacteria</taxon>
        <taxon>Pseudomonadati</taxon>
        <taxon>Planctomycetota</taxon>
        <taxon>Planctomycetia</taxon>
        <taxon>Planctomycetales</taxon>
        <taxon>Planctomycetaceae</taxon>
        <taxon>Rubinisphaera</taxon>
    </lineage>
</organism>
<evidence type="ECO:0000313" key="1">
    <source>
        <dbReference type="EMBL" id="TWT60803.1"/>
    </source>
</evidence>
<keyword evidence="2" id="KW-1185">Reference proteome</keyword>